<feature type="region of interest" description="Disordered" evidence="8">
    <location>
        <begin position="832"/>
        <end position="876"/>
    </location>
</feature>
<feature type="transmembrane region" description="Helical" evidence="9">
    <location>
        <begin position="505"/>
        <end position="527"/>
    </location>
</feature>
<dbReference type="AlphaFoldDB" id="A0A4Z0A082"/>
<feature type="transmembrane region" description="Helical" evidence="9">
    <location>
        <begin position="547"/>
        <end position="568"/>
    </location>
</feature>
<dbReference type="InterPro" id="IPR027417">
    <property type="entry name" value="P-loop_NTPase"/>
</dbReference>
<name>A0A4Z0A082_9AGAM</name>
<feature type="transmembrane region" description="Helical" evidence="9">
    <location>
        <begin position="323"/>
        <end position="347"/>
    </location>
</feature>
<feature type="compositionally biased region" description="Basic and acidic residues" evidence="8">
    <location>
        <begin position="851"/>
        <end position="876"/>
    </location>
</feature>
<dbReference type="FunFam" id="1.20.1560.10:FF:000058">
    <property type="entry name" value="ABC transporter B family member 25"/>
    <property type="match status" value="1"/>
</dbReference>
<feature type="transmembrane region" description="Helical" evidence="9">
    <location>
        <begin position="282"/>
        <end position="303"/>
    </location>
</feature>
<gene>
    <name evidence="12" type="ORF">EWM64_g4409</name>
</gene>
<dbReference type="InterPro" id="IPR003439">
    <property type="entry name" value="ABC_transporter-like_ATP-bd"/>
</dbReference>
<evidence type="ECO:0000256" key="8">
    <source>
        <dbReference type="SAM" id="MobiDB-lite"/>
    </source>
</evidence>
<feature type="domain" description="ABC transmembrane type-1" evidence="11">
    <location>
        <begin position="284"/>
        <end position="570"/>
    </location>
</feature>
<dbReference type="InterPro" id="IPR017871">
    <property type="entry name" value="ABC_transporter-like_CS"/>
</dbReference>
<evidence type="ECO:0000259" key="11">
    <source>
        <dbReference type="PROSITE" id="PS50929"/>
    </source>
</evidence>
<dbReference type="InterPro" id="IPR011527">
    <property type="entry name" value="ABC1_TM_dom"/>
</dbReference>
<proteinExistence type="predicted"/>
<dbReference type="GO" id="GO:0005524">
    <property type="term" value="F:ATP binding"/>
    <property type="evidence" value="ECO:0007669"/>
    <property type="project" value="UniProtKB-KW"/>
</dbReference>
<dbReference type="SUPFAM" id="SSF52540">
    <property type="entry name" value="P-loop containing nucleoside triphosphate hydrolases"/>
    <property type="match status" value="1"/>
</dbReference>
<evidence type="ECO:0000256" key="2">
    <source>
        <dbReference type="ARBA" id="ARBA00022448"/>
    </source>
</evidence>
<keyword evidence="6 9" id="KW-1133">Transmembrane helix</keyword>
<comment type="caution">
    <text evidence="12">The sequence shown here is derived from an EMBL/GenBank/DDBJ whole genome shotgun (WGS) entry which is preliminary data.</text>
</comment>
<dbReference type="Pfam" id="PF00664">
    <property type="entry name" value="ABC_membrane"/>
    <property type="match status" value="1"/>
</dbReference>
<dbReference type="OrthoDB" id="6500128at2759"/>
<evidence type="ECO:0000313" key="13">
    <source>
        <dbReference type="Proteomes" id="UP000298061"/>
    </source>
</evidence>
<dbReference type="PANTHER" id="PTHR43394:SF1">
    <property type="entry name" value="ATP-BINDING CASSETTE SUB-FAMILY B MEMBER 10, MITOCHONDRIAL"/>
    <property type="match status" value="1"/>
</dbReference>
<keyword evidence="7 9" id="KW-0472">Membrane</keyword>
<evidence type="ECO:0000259" key="10">
    <source>
        <dbReference type="PROSITE" id="PS50893"/>
    </source>
</evidence>
<feature type="transmembrane region" description="Helical" evidence="9">
    <location>
        <begin position="406"/>
        <end position="423"/>
    </location>
</feature>
<evidence type="ECO:0000256" key="7">
    <source>
        <dbReference type="ARBA" id="ARBA00023136"/>
    </source>
</evidence>
<dbReference type="Proteomes" id="UP000298061">
    <property type="component" value="Unassembled WGS sequence"/>
</dbReference>
<keyword evidence="4" id="KW-0547">Nucleotide-binding</keyword>
<protein>
    <recommendedName>
        <fullName evidence="14">ABC transporter domain-containing protein</fullName>
    </recommendedName>
</protein>
<keyword evidence="3 9" id="KW-0812">Transmembrane</keyword>
<dbReference type="Gene3D" id="1.20.1560.10">
    <property type="entry name" value="ABC transporter type 1, transmembrane domain"/>
    <property type="match status" value="1"/>
</dbReference>
<reference evidence="12 13" key="1">
    <citation type="submission" date="2019-02" db="EMBL/GenBank/DDBJ databases">
        <title>Genome sequencing of the rare red list fungi Hericium alpestre (H. flagellum).</title>
        <authorList>
            <person name="Buettner E."/>
            <person name="Kellner H."/>
        </authorList>
    </citation>
    <scope>NUCLEOTIDE SEQUENCE [LARGE SCALE GENOMIC DNA]</scope>
    <source>
        <strain evidence="12 13">DSM 108284</strain>
    </source>
</reference>
<dbReference type="Pfam" id="PF00005">
    <property type="entry name" value="ABC_tran"/>
    <property type="match status" value="1"/>
</dbReference>
<dbReference type="PROSITE" id="PS00211">
    <property type="entry name" value="ABC_TRANSPORTER_1"/>
    <property type="match status" value="1"/>
</dbReference>
<dbReference type="GO" id="GO:0015421">
    <property type="term" value="F:ABC-type oligopeptide transporter activity"/>
    <property type="evidence" value="ECO:0007669"/>
    <property type="project" value="TreeGrafter"/>
</dbReference>
<feature type="domain" description="ABC transporter" evidence="10">
    <location>
        <begin position="604"/>
        <end position="825"/>
    </location>
</feature>
<keyword evidence="13" id="KW-1185">Reference proteome</keyword>
<feature type="transmembrane region" description="Helical" evidence="9">
    <location>
        <begin position="429"/>
        <end position="448"/>
    </location>
</feature>
<dbReference type="PROSITE" id="PS50929">
    <property type="entry name" value="ABC_TM1F"/>
    <property type="match status" value="1"/>
</dbReference>
<dbReference type="PANTHER" id="PTHR43394">
    <property type="entry name" value="ATP-DEPENDENT PERMEASE MDL1, MITOCHONDRIAL"/>
    <property type="match status" value="1"/>
</dbReference>
<evidence type="ECO:0000256" key="1">
    <source>
        <dbReference type="ARBA" id="ARBA00004141"/>
    </source>
</evidence>
<dbReference type="CDD" id="cd18573">
    <property type="entry name" value="ABC_6TM_ABCB10_like"/>
    <property type="match status" value="1"/>
</dbReference>
<dbReference type="GO" id="GO:0005743">
    <property type="term" value="C:mitochondrial inner membrane"/>
    <property type="evidence" value="ECO:0007669"/>
    <property type="project" value="TreeGrafter"/>
</dbReference>
<feature type="compositionally biased region" description="Low complexity" evidence="8">
    <location>
        <begin position="834"/>
        <end position="843"/>
    </location>
</feature>
<dbReference type="PROSITE" id="PS50893">
    <property type="entry name" value="ABC_TRANSPORTER_2"/>
    <property type="match status" value="1"/>
</dbReference>
<organism evidence="12 13">
    <name type="scientific">Hericium alpestre</name>
    <dbReference type="NCBI Taxonomy" id="135208"/>
    <lineage>
        <taxon>Eukaryota</taxon>
        <taxon>Fungi</taxon>
        <taxon>Dikarya</taxon>
        <taxon>Basidiomycota</taxon>
        <taxon>Agaricomycotina</taxon>
        <taxon>Agaricomycetes</taxon>
        <taxon>Russulales</taxon>
        <taxon>Hericiaceae</taxon>
        <taxon>Hericium</taxon>
    </lineage>
</organism>
<keyword evidence="2" id="KW-0813">Transport</keyword>
<comment type="subcellular location">
    <subcellularLocation>
        <location evidence="1">Membrane</location>
        <topology evidence="1">Multi-pass membrane protein</topology>
    </subcellularLocation>
</comment>
<dbReference type="SMART" id="SM00382">
    <property type="entry name" value="AAA"/>
    <property type="match status" value="1"/>
</dbReference>
<keyword evidence="5" id="KW-0067">ATP-binding</keyword>
<evidence type="ECO:0000256" key="3">
    <source>
        <dbReference type="ARBA" id="ARBA00022692"/>
    </source>
</evidence>
<accession>A0A4Z0A082</accession>
<dbReference type="GO" id="GO:0090374">
    <property type="term" value="P:oligopeptide export from mitochondrion"/>
    <property type="evidence" value="ECO:0007669"/>
    <property type="project" value="TreeGrafter"/>
</dbReference>
<sequence>MSNHPASPLYQVHFCFHSGGRRLPFIKQLHSPPETENAPSTFQAHIQSQAEQPGNKVVPFKFAKLDFIDPDVQQPTPLANPWKIGTITLPPPLGPTTMAETVKNAGPHHISMTGTRTIHHDVHVGYRQPGPDFLIANIRYMPEEHLRADGLLEPQPGPDFGIGWYDKKNMLSLANAAADIQRALQHLEHNTPYASHNMWGHAIPHHTQRVAPTPGAMPVPSGLPGRTLNDAGARCNTCNWRIPVEGVRSLSLSVEDARPSGVSTSASLRTLLSLARPEKRTLSLAVVFLLVSSAVSLSIPFTVGRLIDFFTAPNPVIPLNLSLGSASALLLLVFTIGGVANAGRAYLIRMSGERIIARLRQQTFKAALRQEIEYVERNPGEGDVISRLSSDTGVVGNSITQNFSDGLRAVVMSFAGLGAMFYLSPQLTLFMLSVVPPISLGAVFYGRYLKRLSNKTQEALGDMTKVAQESLAALRTIQASNAQPQRLALFSERVLYVLELCRKEAVASAIFFGSTGWSGNLVLLGLLGYGGNLVSKGAISVGDLTSLLMYTVYVGSGLQMITSFFTSLMRGLGASTRLFSLLERRPAVPEDTGVPLDPVRQGPLRFENVYFAYPSRAGVSVLEGFDLQVGVGESVVIVGKSGSGKSSVLSLLLRYYDPNKGKVTFDGQDVRELTVASWRNTIGIVPQDPVMFTGTIASNIAFGSPNATREQIEAAAREANFGRLSMSGGQRQRLAIARALLKKPAILAMDEATSSLDAASERRVNDAIDKILQSRKTTCLFVAHRLSTIARAERIVVLEDGRVTETGTYRQLVQRENSRFRALMAAQLSAMELGAEPTAGTPEPEAEPKEDEPVKDETGVDEPPSRDAARRADSIL</sequence>
<dbReference type="InterPro" id="IPR036640">
    <property type="entry name" value="ABC1_TM_sf"/>
</dbReference>
<dbReference type="InterPro" id="IPR003593">
    <property type="entry name" value="AAA+_ATPase"/>
</dbReference>
<evidence type="ECO:0000256" key="5">
    <source>
        <dbReference type="ARBA" id="ARBA00022840"/>
    </source>
</evidence>
<dbReference type="Gene3D" id="3.40.50.300">
    <property type="entry name" value="P-loop containing nucleotide triphosphate hydrolases"/>
    <property type="match status" value="1"/>
</dbReference>
<dbReference type="EMBL" id="SFCI01000471">
    <property type="protein sequence ID" value="TFY79601.1"/>
    <property type="molecule type" value="Genomic_DNA"/>
</dbReference>
<evidence type="ECO:0008006" key="14">
    <source>
        <dbReference type="Google" id="ProtNLM"/>
    </source>
</evidence>
<evidence type="ECO:0000256" key="4">
    <source>
        <dbReference type="ARBA" id="ARBA00022741"/>
    </source>
</evidence>
<dbReference type="InterPro" id="IPR039421">
    <property type="entry name" value="Type_1_exporter"/>
</dbReference>
<dbReference type="STRING" id="135208.A0A4Z0A082"/>
<dbReference type="GO" id="GO:0016887">
    <property type="term" value="F:ATP hydrolysis activity"/>
    <property type="evidence" value="ECO:0007669"/>
    <property type="project" value="InterPro"/>
</dbReference>
<dbReference type="SUPFAM" id="SSF90123">
    <property type="entry name" value="ABC transporter transmembrane region"/>
    <property type="match status" value="1"/>
</dbReference>
<evidence type="ECO:0000256" key="6">
    <source>
        <dbReference type="ARBA" id="ARBA00022989"/>
    </source>
</evidence>
<evidence type="ECO:0000256" key="9">
    <source>
        <dbReference type="SAM" id="Phobius"/>
    </source>
</evidence>
<evidence type="ECO:0000313" key="12">
    <source>
        <dbReference type="EMBL" id="TFY79601.1"/>
    </source>
</evidence>